<proteinExistence type="predicted"/>
<sequence>MNITFNYRYYTNEDDYINYQLRFDQYISKSIAYSLEEVGEVIQFAEEQQKKGHYVALYLTYESAPFFNNQLETYHLIEKEVYAAAYAFNQPLNSDNNKDNIQYHSVHHFQFQESDEQMRRKIIKIQEAITEGDTYQVNYTTRLSSKVHYPISMLYTYLTHNNNGSYTALLDTEEVKVASISPELFFQKGTFNDKANVIVSKPMKGTMPRGKTSVEDQLNYEKLMYSHKDRAENVMIVDLLRNDMSRISKTGTIEVYKLFFIETYQTVYQMTSMVTGQLEDAISLHSILTAMFPCGSITGAPKQSTMTYIKHLETSPRYIYCGTIGLLLPDDKMIFNIPIRTVEYRNNMALYGVGAGITIDSVPLNEIQEFRDKTKILEEL</sequence>
<name>A0A3S7GXM0_STAHO</name>
<dbReference type="EMBL" id="CP014567">
    <property type="protein sequence ID" value="AVI05826.1"/>
    <property type="molecule type" value="Genomic_DNA"/>
</dbReference>
<dbReference type="Proteomes" id="UP000665944">
    <property type="component" value="Unassembled WGS sequence"/>
</dbReference>
<protein>
    <submittedName>
        <fullName evidence="2">Aminobenzoate synthetase</fullName>
    </submittedName>
    <submittedName>
        <fullName evidence="3">Anthranilate synthase component I family protein</fullName>
    </submittedName>
</protein>
<evidence type="ECO:0000313" key="3">
    <source>
        <dbReference type="EMBL" id="MCM5672064.1"/>
    </source>
</evidence>
<accession>A0A3S7GXM0</accession>
<dbReference type="Gene3D" id="3.60.120.10">
    <property type="entry name" value="Anthranilate synthase"/>
    <property type="match status" value="1"/>
</dbReference>
<gene>
    <name evidence="2" type="ORF">AZE34_03255</name>
    <name evidence="3" type="ORF">J7T32_004685</name>
</gene>
<organism evidence="2">
    <name type="scientific">Staphylococcus hominis</name>
    <dbReference type="NCBI Taxonomy" id="1290"/>
    <lineage>
        <taxon>Bacteria</taxon>
        <taxon>Bacillati</taxon>
        <taxon>Bacillota</taxon>
        <taxon>Bacilli</taxon>
        <taxon>Bacillales</taxon>
        <taxon>Staphylococcaceae</taxon>
        <taxon>Staphylococcus</taxon>
    </lineage>
</organism>
<dbReference type="PANTHER" id="PTHR11236:SF50">
    <property type="entry name" value="AMINODEOXYCHORISMATE SYNTHASE COMPONENT 1"/>
    <property type="match status" value="1"/>
</dbReference>
<evidence type="ECO:0000259" key="1">
    <source>
        <dbReference type="Pfam" id="PF00425"/>
    </source>
</evidence>
<dbReference type="EMBL" id="JAGHKT020000004">
    <property type="protein sequence ID" value="MCM5672064.1"/>
    <property type="molecule type" value="Genomic_DNA"/>
</dbReference>
<evidence type="ECO:0000313" key="2">
    <source>
        <dbReference type="EMBL" id="AVI05826.1"/>
    </source>
</evidence>
<evidence type="ECO:0000313" key="4">
    <source>
        <dbReference type="Proteomes" id="UP000665944"/>
    </source>
</evidence>
<dbReference type="PRINTS" id="PR00095">
    <property type="entry name" value="ANTSNTHASEI"/>
</dbReference>
<dbReference type="RefSeq" id="WP_017175959.1">
    <property type="nucleotide sequence ID" value="NZ_CP014107.1"/>
</dbReference>
<reference evidence="2" key="1">
    <citation type="submission" date="2016-02" db="EMBL/GenBank/DDBJ databases">
        <title>Genomic sequence of a clinical Staphylococcus hominis isolate.</title>
        <authorList>
            <person name="McClure J.M."/>
            <person name="Zhang K."/>
        </authorList>
    </citation>
    <scope>NUCLEOTIDE SEQUENCE</scope>
    <source>
        <strain evidence="2">C34847</strain>
    </source>
</reference>
<dbReference type="GO" id="GO:0000162">
    <property type="term" value="P:L-tryptophan biosynthetic process"/>
    <property type="evidence" value="ECO:0007669"/>
    <property type="project" value="TreeGrafter"/>
</dbReference>
<reference evidence="3 4" key="2">
    <citation type="submission" date="2022-06" db="EMBL/GenBank/DDBJ databases">
        <title>Staphylococcus hominis ShoR14 genome sequence.</title>
        <authorList>
            <person name="Yeo C.C."/>
            <person name="Chew C.H."/>
            <person name="Che Hamzah A.M."/>
            <person name="Al-Trad E.I."/>
        </authorList>
    </citation>
    <scope>NUCLEOTIDE SEQUENCE [LARGE SCALE GENOMIC DNA]</scope>
    <source>
        <strain evidence="3 4">ShoR14</strain>
    </source>
</reference>
<feature type="domain" description="Chorismate-utilising enzyme C-terminal" evidence="1">
    <location>
        <begin position="115"/>
        <end position="373"/>
    </location>
</feature>
<dbReference type="Pfam" id="PF00425">
    <property type="entry name" value="Chorismate_bind"/>
    <property type="match status" value="1"/>
</dbReference>
<dbReference type="InterPro" id="IPR019999">
    <property type="entry name" value="Anth_synth_I-like"/>
</dbReference>
<dbReference type="GO" id="GO:0046820">
    <property type="term" value="F:4-amino-4-deoxychorismate synthase activity"/>
    <property type="evidence" value="ECO:0007669"/>
    <property type="project" value="TreeGrafter"/>
</dbReference>
<dbReference type="AlphaFoldDB" id="A0A3S7GXM0"/>
<dbReference type="PANTHER" id="PTHR11236">
    <property type="entry name" value="AMINOBENZOATE/ANTHRANILATE SYNTHASE"/>
    <property type="match status" value="1"/>
</dbReference>
<dbReference type="InterPro" id="IPR005801">
    <property type="entry name" value="ADC_synthase"/>
</dbReference>
<dbReference type="SUPFAM" id="SSF56322">
    <property type="entry name" value="ADC synthase"/>
    <property type="match status" value="1"/>
</dbReference>
<keyword evidence="4" id="KW-1185">Reference proteome</keyword>
<dbReference type="InterPro" id="IPR015890">
    <property type="entry name" value="Chorismate_C"/>
</dbReference>